<feature type="transmembrane region" description="Helical" evidence="1">
    <location>
        <begin position="58"/>
        <end position="77"/>
    </location>
</feature>
<protein>
    <submittedName>
        <fullName evidence="3">PRC-barrel domain containing protein</fullName>
    </submittedName>
</protein>
<evidence type="ECO:0000259" key="2">
    <source>
        <dbReference type="Pfam" id="PF05239"/>
    </source>
</evidence>
<dbReference type="InterPro" id="IPR011033">
    <property type="entry name" value="PRC_barrel-like_sf"/>
</dbReference>
<feature type="transmembrane region" description="Helical" evidence="1">
    <location>
        <begin position="31"/>
        <end position="51"/>
    </location>
</feature>
<evidence type="ECO:0000256" key="1">
    <source>
        <dbReference type="SAM" id="Phobius"/>
    </source>
</evidence>
<dbReference type="Proteomes" id="UP000276254">
    <property type="component" value="Chromosome"/>
</dbReference>
<proteinExistence type="predicted"/>
<accession>A0A494TMI4</accession>
<keyword evidence="1" id="KW-0812">Transmembrane</keyword>
<keyword evidence="4" id="KW-1185">Reference proteome</keyword>
<keyword evidence="1" id="KW-1133">Transmembrane helix</keyword>
<dbReference type="SUPFAM" id="SSF50346">
    <property type="entry name" value="PRC-barrel domain"/>
    <property type="match status" value="1"/>
</dbReference>
<organism evidence="3 4">
    <name type="scientific">Sphingomonas paeninsulae</name>
    <dbReference type="NCBI Taxonomy" id="2319844"/>
    <lineage>
        <taxon>Bacteria</taxon>
        <taxon>Pseudomonadati</taxon>
        <taxon>Pseudomonadota</taxon>
        <taxon>Alphaproteobacteria</taxon>
        <taxon>Sphingomonadales</taxon>
        <taxon>Sphingomonadaceae</taxon>
        <taxon>Sphingomonas</taxon>
    </lineage>
</organism>
<feature type="domain" description="PRC-barrel" evidence="2">
    <location>
        <begin position="107"/>
        <end position="152"/>
    </location>
</feature>
<dbReference type="OrthoDB" id="7619970at2"/>
<evidence type="ECO:0000313" key="3">
    <source>
        <dbReference type="EMBL" id="AYJ87016.1"/>
    </source>
</evidence>
<sequence length="198" mass="20903">MAHMNDIAAWIAPVATIIAAVMTAANLGARITGWGFVVFTIGSICWCFVAIGTGQHNLLFTNGFLTLVNALGIWRWLGRQSRYEDGGAAAAKRSAIAPVPTLVDVGSIAGRKLIGRDGKPLGQIIDGMMRGSDNTLAYVVVSEGGVGGVGERLHAMDPQEIIFGDDGARCQLDLGQLQARPVIEPGAWPKSLDDGFRS</sequence>
<dbReference type="KEGG" id="spha:D3Y57_15060"/>
<dbReference type="Pfam" id="PF05239">
    <property type="entry name" value="PRC"/>
    <property type="match status" value="1"/>
</dbReference>
<dbReference type="Gene3D" id="2.30.30.240">
    <property type="entry name" value="PRC-barrel domain"/>
    <property type="match status" value="1"/>
</dbReference>
<feature type="transmembrane region" description="Helical" evidence="1">
    <location>
        <begin position="7"/>
        <end position="25"/>
    </location>
</feature>
<evidence type="ECO:0000313" key="4">
    <source>
        <dbReference type="Proteomes" id="UP000276254"/>
    </source>
</evidence>
<dbReference type="InterPro" id="IPR027275">
    <property type="entry name" value="PRC-brl_dom"/>
</dbReference>
<gene>
    <name evidence="3" type="ORF">D3Y57_15060</name>
</gene>
<name>A0A494TMI4_SPHPE</name>
<dbReference type="AlphaFoldDB" id="A0A494TMI4"/>
<dbReference type="EMBL" id="CP032829">
    <property type="protein sequence ID" value="AYJ87016.1"/>
    <property type="molecule type" value="Genomic_DNA"/>
</dbReference>
<keyword evidence="1" id="KW-0472">Membrane</keyword>
<reference evidence="3 4" key="1">
    <citation type="submission" date="2018-09" db="EMBL/GenBank/DDBJ databases">
        <title>Sphingomonas peninsula sp. nov., isolated from fildes peninsula, Antarctic soil.</title>
        <authorList>
            <person name="Yingchao G."/>
        </authorList>
    </citation>
    <scope>NUCLEOTIDE SEQUENCE [LARGE SCALE GENOMIC DNA]</scope>
    <source>
        <strain evidence="3 4">YZ-8</strain>
    </source>
</reference>